<comment type="caution">
    <text evidence="5">The sequence shown here is derived from an EMBL/GenBank/DDBJ whole genome shotgun (WGS) entry which is preliminary data.</text>
</comment>
<evidence type="ECO:0000313" key="6">
    <source>
        <dbReference type="Proteomes" id="UP000265411"/>
    </source>
</evidence>
<dbReference type="InterPro" id="IPR013815">
    <property type="entry name" value="ATP_grasp_subdomain_1"/>
</dbReference>
<organism evidence="5 6">
    <name type="scientific">Pseudomonas abyssi</name>
    <dbReference type="NCBI Taxonomy" id="170540"/>
    <lineage>
        <taxon>Bacteria</taxon>
        <taxon>Pseudomonadati</taxon>
        <taxon>Pseudomonadota</taxon>
        <taxon>Gammaproteobacteria</taxon>
        <taxon>Pseudomonadales</taxon>
        <taxon>Pseudomonadaceae</taxon>
        <taxon>Pseudomonas</taxon>
    </lineage>
</organism>
<dbReference type="Gene3D" id="3.40.50.720">
    <property type="entry name" value="NAD(P)-binding Rossmann-like Domain"/>
    <property type="match status" value="1"/>
</dbReference>
<keyword evidence="6" id="KW-1185">Reference proteome</keyword>
<dbReference type="InterPro" id="IPR016102">
    <property type="entry name" value="Succinyl-CoA_synth-like"/>
</dbReference>
<sequence>MLKPLTSSVADALLRPKSVALVGISDDSSKTASRPLRFLRAAGYQGTIYNVNPSRSEVQGEKAYPSLSALPEVPEHAFILTNSDLAVSAIEECGRLGIPVATILAGGFSESGEEGKARELKLLETAERTGVRILGPSSLGVVNLHESLILTANAAFAEPDLPTGGIFCASHSGSMLGALVSRGKSKNVGFAGLISVGSETNISIGSICESTLDDPKITGYMLFLESLHHANDLRRFALAAAKRGKPVVAYKLGRSDVAAELAVSHTGALAGEDAVAETFFRDCGIARVETLEGFLEAIPLLSRIPLENARLRSGKRPSIGVVTTTGGGAAMAVDQLGVRGLAVVPPSAETLARMAARGVEVNPGGIVDLTLAGTKYEVMKATLEVMLTAPEFDMVLATVGSSARFNADLAVKPVVDSLSFSDKPLACFVVPEAPAALELLSSAGVPCFRTPEACGDAITAAFSRRHPNSCELPAVEPGAQRMLNECDAYRMIKPLGVTHAPFQVLDVNQPVPELPFDYPVVVKVLHDEIAHKTDVGGVVLPVANAEQLAQAMQQIVTSVGRHLPELTIEKVLVQAMDKGLGEVLVGYRRDPDAGPLVMLAAGGILTEIYCDRAMRLAPVSVEQAREMVSEVKALQALAGYRGRPEGDLEAIAEAVSAFSKLAMQTDCVVIEAEMNPLLVKGKGDGVVAVDALIRIA</sequence>
<dbReference type="Gene3D" id="3.30.470.20">
    <property type="entry name" value="ATP-grasp fold, B domain"/>
    <property type="match status" value="1"/>
</dbReference>
<gene>
    <name evidence="5" type="ORF">ASB58_13530</name>
</gene>
<protein>
    <submittedName>
        <fullName evidence="5">6-carboxyhexanoate--CoA ligase</fullName>
    </submittedName>
</protein>
<dbReference type="SUPFAM" id="SSF51735">
    <property type="entry name" value="NAD(P)-binding Rossmann-fold domains"/>
    <property type="match status" value="1"/>
</dbReference>
<dbReference type="GO" id="GO:0016874">
    <property type="term" value="F:ligase activity"/>
    <property type="evidence" value="ECO:0007669"/>
    <property type="project" value="UniProtKB-KW"/>
</dbReference>
<dbReference type="RefSeq" id="WP_118131259.1">
    <property type="nucleotide sequence ID" value="NZ_LMAZ01000004.1"/>
</dbReference>
<dbReference type="AlphaFoldDB" id="A0A395R2H7"/>
<keyword evidence="2" id="KW-0547">Nucleotide-binding</keyword>
<evidence type="ECO:0000259" key="4">
    <source>
        <dbReference type="SMART" id="SM00881"/>
    </source>
</evidence>
<dbReference type="SMART" id="SM00881">
    <property type="entry name" value="CoA_binding"/>
    <property type="match status" value="1"/>
</dbReference>
<proteinExistence type="predicted"/>
<dbReference type="PANTHER" id="PTHR43334">
    <property type="entry name" value="ACETATE--COA LIGASE [ADP-FORMING]"/>
    <property type="match status" value="1"/>
</dbReference>
<dbReference type="Gene3D" id="3.40.50.261">
    <property type="entry name" value="Succinyl-CoA synthetase domains"/>
    <property type="match status" value="2"/>
</dbReference>
<dbReference type="Pfam" id="PF13549">
    <property type="entry name" value="ATP-grasp_5"/>
    <property type="match status" value="1"/>
</dbReference>
<accession>A0A395R2H7</accession>
<keyword evidence="3" id="KW-0067">ATP-binding</keyword>
<dbReference type="EMBL" id="LMAZ01000004">
    <property type="protein sequence ID" value="RGP53992.1"/>
    <property type="molecule type" value="Genomic_DNA"/>
</dbReference>
<keyword evidence="1 5" id="KW-0436">Ligase</keyword>
<evidence type="ECO:0000313" key="5">
    <source>
        <dbReference type="EMBL" id="RGP53992.1"/>
    </source>
</evidence>
<dbReference type="InterPro" id="IPR036291">
    <property type="entry name" value="NAD(P)-bd_dom_sf"/>
</dbReference>
<reference evidence="5 6" key="1">
    <citation type="journal article" date="2018" name="Syst. Appl. Microbiol.">
        <title>Pseudomonas gallaeciensis sp. nov., isolated from crude-oil-contaminated intertidal sand samples after the Prestige oil spill.</title>
        <authorList>
            <person name="Mulet M."/>
            <person name="Sanchez D."/>
            <person name="Rodriguez A.C."/>
            <person name="Nogales B."/>
            <person name="Bosch R."/>
            <person name="Busquets A."/>
            <person name="Gomila M."/>
            <person name="Lalucat J."/>
            <person name="Garcia-Valdes E."/>
        </authorList>
    </citation>
    <scope>NUCLEOTIDE SEQUENCE [LARGE SCALE GENOMIC DNA]</scope>
    <source>
        <strain evidence="5 6">V113</strain>
    </source>
</reference>
<dbReference type="InterPro" id="IPR003781">
    <property type="entry name" value="CoA-bd"/>
</dbReference>
<dbReference type="GO" id="GO:0005524">
    <property type="term" value="F:ATP binding"/>
    <property type="evidence" value="ECO:0007669"/>
    <property type="project" value="UniProtKB-KW"/>
</dbReference>
<name>A0A395R2H7_9PSED</name>
<dbReference type="SUPFAM" id="SSF56059">
    <property type="entry name" value="Glutathione synthetase ATP-binding domain-like"/>
    <property type="match status" value="1"/>
</dbReference>
<dbReference type="InterPro" id="IPR051538">
    <property type="entry name" value="Acyl-CoA_Synth/Transferase"/>
</dbReference>
<dbReference type="PANTHER" id="PTHR43334:SF1">
    <property type="entry name" value="3-HYDROXYPROPIONATE--COA LIGASE [ADP-FORMING]"/>
    <property type="match status" value="1"/>
</dbReference>
<evidence type="ECO:0000256" key="3">
    <source>
        <dbReference type="ARBA" id="ARBA00022840"/>
    </source>
</evidence>
<dbReference type="InterPro" id="IPR032875">
    <property type="entry name" value="Succ_CoA_lig_flav_dom"/>
</dbReference>
<dbReference type="OrthoDB" id="9807426at2"/>
<evidence type="ECO:0000256" key="1">
    <source>
        <dbReference type="ARBA" id="ARBA00022598"/>
    </source>
</evidence>
<dbReference type="SUPFAM" id="SSF52210">
    <property type="entry name" value="Succinyl-CoA synthetase domains"/>
    <property type="match status" value="2"/>
</dbReference>
<evidence type="ECO:0000256" key="2">
    <source>
        <dbReference type="ARBA" id="ARBA00022741"/>
    </source>
</evidence>
<dbReference type="Pfam" id="PF13607">
    <property type="entry name" value="Succ_CoA_lig"/>
    <property type="match status" value="1"/>
</dbReference>
<dbReference type="Proteomes" id="UP000265411">
    <property type="component" value="Unassembled WGS sequence"/>
</dbReference>
<dbReference type="Pfam" id="PF13380">
    <property type="entry name" value="CoA_binding_2"/>
    <property type="match status" value="1"/>
</dbReference>
<dbReference type="Gene3D" id="3.30.1490.20">
    <property type="entry name" value="ATP-grasp fold, A domain"/>
    <property type="match status" value="1"/>
</dbReference>
<feature type="domain" description="CoA-binding" evidence="4">
    <location>
        <begin position="13"/>
        <end position="108"/>
    </location>
</feature>